<dbReference type="PANTHER" id="PTHR23315">
    <property type="entry name" value="U BOX DOMAIN-CONTAINING"/>
    <property type="match status" value="1"/>
</dbReference>
<evidence type="ECO:0000256" key="3">
    <source>
        <dbReference type="ARBA" id="ARBA00012483"/>
    </source>
</evidence>
<evidence type="ECO:0000313" key="6">
    <source>
        <dbReference type="EMBL" id="PWZ07778.1"/>
    </source>
</evidence>
<dbReference type="GO" id="GO:0016567">
    <property type="term" value="P:protein ubiquitination"/>
    <property type="evidence" value="ECO:0007669"/>
    <property type="project" value="UniProtKB-UniPathway"/>
</dbReference>
<evidence type="ECO:0000256" key="5">
    <source>
        <dbReference type="ARBA" id="ARBA00022786"/>
    </source>
</evidence>
<dbReference type="SUPFAM" id="SSF57850">
    <property type="entry name" value="RING/U-box"/>
    <property type="match status" value="1"/>
</dbReference>
<evidence type="ECO:0000256" key="2">
    <source>
        <dbReference type="ARBA" id="ARBA00004906"/>
    </source>
</evidence>
<dbReference type="CDD" id="cd16664">
    <property type="entry name" value="RING-Ubox_PUB"/>
    <property type="match status" value="1"/>
</dbReference>
<dbReference type="SMART" id="SM00504">
    <property type="entry name" value="Ubox"/>
    <property type="match status" value="1"/>
</dbReference>
<proteinExistence type="predicted"/>
<dbReference type="InterPro" id="IPR011989">
    <property type="entry name" value="ARM-like"/>
</dbReference>
<dbReference type="ExpressionAtlas" id="A0A3L6DHG4">
    <property type="expression patterns" value="baseline and differential"/>
</dbReference>
<dbReference type="FunFam" id="3.30.40.10:FF:000382">
    <property type="entry name" value="RING-type E3 ubiquitin transferase"/>
    <property type="match status" value="1"/>
</dbReference>
<accession>A0A3L6DHG4</accession>
<keyword evidence="4" id="KW-0808">Transferase</keyword>
<dbReference type="InterPro" id="IPR013083">
    <property type="entry name" value="Znf_RING/FYVE/PHD"/>
</dbReference>
<dbReference type="InterPro" id="IPR016024">
    <property type="entry name" value="ARM-type_fold"/>
</dbReference>
<dbReference type="UniPathway" id="UPA00143"/>
<dbReference type="InterPro" id="IPR003613">
    <property type="entry name" value="Ubox_domain"/>
</dbReference>
<name>A0A3L6DHG4_MAIZE</name>
<dbReference type="GO" id="GO:0061630">
    <property type="term" value="F:ubiquitin protein ligase activity"/>
    <property type="evidence" value="ECO:0007669"/>
    <property type="project" value="UniProtKB-EC"/>
</dbReference>
<dbReference type="PANTHER" id="PTHR23315:SF240">
    <property type="entry name" value="U-BOX DOMAIN-CONTAINING PROTEIN 5"/>
    <property type="match status" value="1"/>
</dbReference>
<evidence type="ECO:0000256" key="1">
    <source>
        <dbReference type="ARBA" id="ARBA00000900"/>
    </source>
</evidence>
<protein>
    <recommendedName>
        <fullName evidence="3">RING-type E3 ubiquitin transferase</fullName>
        <ecNumber evidence="3">2.3.2.27</ecNumber>
    </recommendedName>
</protein>
<dbReference type="Proteomes" id="UP000251960">
    <property type="component" value="Chromosome 9"/>
</dbReference>
<comment type="caution">
    <text evidence="6">The sequence shown here is derived from an EMBL/GenBank/DDBJ whole genome shotgun (WGS) entry which is preliminary data.</text>
</comment>
<sequence length="763" mass="85248">MEKNNDEAMGTPRHNAHPKVHSKMCKELTLMLDKVSSILPSIEDAQPGCKAGVDELCNLYNIVDKGKLIIQNCVECSSLYLAITSEATTMRCERIRNSLRRSLFLIQNMVEQLLADEVADVHNDLRDLKFIADPAEEDAGKVILEMLRHSEVSEQTELQTFLEAASKLNITSPKAVLIERRAIKKLLAKINGTDHKKEGILKYLLYLVRKYGKNVKPETDEKNQNLNVATEVLSLDSVVNVINTAEICISATESANMIYDGHSSLSGATTPPQELCCPLSLKLMRDPVIITSGQTYERENIERWFSEGYDTCPRTNMKLKNFTVTPNTCMKAVIHNWLKDHELESTDLPKQFQNYYSVSSLHNISAPLIIEKNRDYTVDYSSSSFGLSGASYISSPMRETEQSKTSFDQFYSNANFQLYLSFCNFDKAMFLGFFHELSELPFELQRKAVRDLKTSLSGENEIWHSMVYNGFFEAFHEFLKNESGIHTLQARRAGIQFFLAFLSSGRARIPSVCEDVVLLIASLHDSEFKQEALLIVHELLQEPSCPKSSLMASILSPSVFGALDSGETKCLDLALQIICKISSDNDIKSYLLSSGIVSRLSPLLGEGKMTECSLKILRNLSDVKETAGFIIRTGNCVSSISDHLDTGSHSEREHAVVILLGVCSHSPEVCSLSMKEGVIPALVDLSVSGTKVARDCSVKLLQLLRNFRRCDQFSSSCSRELAVDHVSENTRNGSICMQPISKSARYISRKLNLFSKPRSLTLA</sequence>
<dbReference type="EC" id="2.3.2.27" evidence="3"/>
<organism evidence="6">
    <name type="scientific">Zea mays</name>
    <name type="common">Maize</name>
    <dbReference type="NCBI Taxonomy" id="4577"/>
    <lineage>
        <taxon>Eukaryota</taxon>
        <taxon>Viridiplantae</taxon>
        <taxon>Streptophyta</taxon>
        <taxon>Embryophyta</taxon>
        <taxon>Tracheophyta</taxon>
        <taxon>Spermatophyta</taxon>
        <taxon>Magnoliopsida</taxon>
        <taxon>Liliopsida</taxon>
        <taxon>Poales</taxon>
        <taxon>Poaceae</taxon>
        <taxon>PACMAD clade</taxon>
        <taxon>Panicoideae</taxon>
        <taxon>Andropogonodae</taxon>
        <taxon>Andropogoneae</taxon>
        <taxon>Tripsacinae</taxon>
        <taxon>Zea</taxon>
    </lineage>
</organism>
<dbReference type="Pfam" id="PF04564">
    <property type="entry name" value="U-box"/>
    <property type="match status" value="1"/>
</dbReference>
<dbReference type="Gene3D" id="3.30.40.10">
    <property type="entry name" value="Zinc/RING finger domain, C3HC4 (zinc finger)"/>
    <property type="match status" value="1"/>
</dbReference>
<evidence type="ECO:0000256" key="4">
    <source>
        <dbReference type="ARBA" id="ARBA00022679"/>
    </source>
</evidence>
<dbReference type="PROSITE" id="PS51698">
    <property type="entry name" value="U_BOX"/>
    <property type="match status" value="1"/>
</dbReference>
<dbReference type="AlphaFoldDB" id="A0A3L6DHG4"/>
<comment type="catalytic activity">
    <reaction evidence="1">
        <text>S-ubiquitinyl-[E2 ubiquitin-conjugating enzyme]-L-cysteine + [acceptor protein]-L-lysine = [E2 ubiquitin-conjugating enzyme]-L-cysteine + N(6)-ubiquitinyl-[acceptor protein]-L-lysine.</text>
        <dbReference type="EC" id="2.3.2.27"/>
    </reaction>
</comment>
<dbReference type="EMBL" id="NCVQ01000010">
    <property type="protein sequence ID" value="PWZ07778.1"/>
    <property type="molecule type" value="Genomic_DNA"/>
</dbReference>
<reference evidence="6" key="1">
    <citation type="journal article" date="2018" name="Nat. Genet.">
        <title>Extensive intraspecific gene order and gene structural variations between Mo17 and other maize genomes.</title>
        <authorList>
            <person name="Sun S."/>
            <person name="Zhou Y."/>
            <person name="Chen J."/>
            <person name="Shi J."/>
            <person name="Zhao H."/>
            <person name="Zhao H."/>
            <person name="Song W."/>
            <person name="Zhang M."/>
            <person name="Cui Y."/>
            <person name="Dong X."/>
            <person name="Liu H."/>
            <person name="Ma X."/>
            <person name="Jiao Y."/>
            <person name="Wang B."/>
            <person name="Wei X."/>
            <person name="Stein J.C."/>
            <person name="Glaubitz J.C."/>
            <person name="Lu F."/>
            <person name="Yu G."/>
            <person name="Liang C."/>
            <person name="Fengler K."/>
            <person name="Li B."/>
            <person name="Rafalski A."/>
            <person name="Schnable P.S."/>
            <person name="Ware D.H."/>
            <person name="Buckler E.S."/>
            <person name="Lai J."/>
        </authorList>
    </citation>
    <scope>NUCLEOTIDE SEQUENCE [LARGE SCALE GENOMIC DNA]</scope>
    <source>
        <tissue evidence="6">Seedling</tissue>
    </source>
</reference>
<gene>
    <name evidence="6" type="ORF">Zm00014a_015180</name>
</gene>
<dbReference type="InterPro" id="IPR045210">
    <property type="entry name" value="RING-Ubox_PUB"/>
</dbReference>
<keyword evidence="5" id="KW-0833">Ubl conjugation pathway</keyword>
<dbReference type="SUPFAM" id="SSF48371">
    <property type="entry name" value="ARM repeat"/>
    <property type="match status" value="1"/>
</dbReference>
<dbReference type="Gene3D" id="1.25.10.10">
    <property type="entry name" value="Leucine-rich Repeat Variant"/>
    <property type="match status" value="1"/>
</dbReference>
<comment type="pathway">
    <text evidence="2">Protein modification; protein ubiquitination.</text>
</comment>